<evidence type="ECO:0000313" key="2">
    <source>
        <dbReference type="EMBL" id="KAG1371234.1"/>
    </source>
</evidence>
<dbReference type="PANTHER" id="PTHR32246:SF173">
    <property type="entry name" value="C2 DOMAIN-CONTAINING PROTEIN"/>
    <property type="match status" value="1"/>
</dbReference>
<keyword evidence="3" id="KW-1185">Reference proteome</keyword>
<dbReference type="Proteomes" id="UP000797356">
    <property type="component" value="Chromosome 16"/>
</dbReference>
<dbReference type="PROSITE" id="PS50004">
    <property type="entry name" value="C2"/>
    <property type="match status" value="1"/>
</dbReference>
<dbReference type="Pfam" id="PF00168">
    <property type="entry name" value="C2"/>
    <property type="match status" value="1"/>
</dbReference>
<reference evidence="2" key="2">
    <citation type="submission" date="2019-07" db="EMBL/GenBank/DDBJ databases">
        <authorList>
            <person name="Yang Y."/>
            <person name="Bocs S."/>
            <person name="Baudouin L."/>
        </authorList>
    </citation>
    <scope>NUCLEOTIDE SEQUENCE</scope>
    <source>
        <tissue evidence="2">Spear leaf of Hainan Tall coconut</tissue>
    </source>
</reference>
<organism evidence="2 3">
    <name type="scientific">Cocos nucifera</name>
    <name type="common">Coconut palm</name>
    <dbReference type="NCBI Taxonomy" id="13894"/>
    <lineage>
        <taxon>Eukaryota</taxon>
        <taxon>Viridiplantae</taxon>
        <taxon>Streptophyta</taxon>
        <taxon>Embryophyta</taxon>
        <taxon>Tracheophyta</taxon>
        <taxon>Spermatophyta</taxon>
        <taxon>Magnoliopsida</taxon>
        <taxon>Liliopsida</taxon>
        <taxon>Arecaceae</taxon>
        <taxon>Arecoideae</taxon>
        <taxon>Cocoseae</taxon>
        <taxon>Attaleinae</taxon>
        <taxon>Cocos</taxon>
    </lineage>
</organism>
<reference evidence="2" key="1">
    <citation type="journal article" date="2017" name="Gigascience">
        <title>The genome draft of coconut (Cocos nucifera).</title>
        <authorList>
            <person name="Xiao Y."/>
            <person name="Xu P."/>
            <person name="Fan H."/>
            <person name="Baudouin L."/>
            <person name="Xia W."/>
            <person name="Bocs S."/>
            <person name="Xu J."/>
            <person name="Li Q."/>
            <person name="Guo A."/>
            <person name="Zhou L."/>
            <person name="Li J."/>
            <person name="Wu Y."/>
            <person name="Ma Z."/>
            <person name="Armero A."/>
            <person name="Issali A.E."/>
            <person name="Liu N."/>
            <person name="Peng M."/>
            <person name="Yang Y."/>
        </authorList>
    </citation>
    <scope>NUCLEOTIDE SEQUENCE</scope>
    <source>
        <tissue evidence="2">Spear leaf of Hainan Tall coconut</tissue>
    </source>
</reference>
<dbReference type="CDD" id="cd04051">
    <property type="entry name" value="C2_SRC2_like"/>
    <property type="match status" value="1"/>
</dbReference>
<evidence type="ECO:0000259" key="1">
    <source>
        <dbReference type="PROSITE" id="PS50004"/>
    </source>
</evidence>
<dbReference type="InterPro" id="IPR035892">
    <property type="entry name" value="C2_domain_sf"/>
</dbReference>
<dbReference type="PANTHER" id="PTHR32246">
    <property type="entry name" value="INGRESSION PROTEIN FIC1"/>
    <property type="match status" value="1"/>
</dbReference>
<dbReference type="EMBL" id="CM017887">
    <property type="protein sequence ID" value="KAG1371234.1"/>
    <property type="molecule type" value="Genomic_DNA"/>
</dbReference>
<feature type="domain" description="C2" evidence="1">
    <location>
        <begin position="1"/>
        <end position="108"/>
    </location>
</feature>
<protein>
    <submittedName>
        <fullName evidence="2">Protein SRC2-like</fullName>
    </submittedName>
</protein>
<dbReference type="Gene3D" id="2.60.40.150">
    <property type="entry name" value="C2 domain"/>
    <property type="match status" value="1"/>
</dbReference>
<dbReference type="InterPro" id="IPR044750">
    <property type="entry name" value="C2_SRC2/BAP"/>
</dbReference>
<dbReference type="GO" id="GO:0006952">
    <property type="term" value="P:defense response"/>
    <property type="evidence" value="ECO:0007669"/>
    <property type="project" value="InterPro"/>
</dbReference>
<dbReference type="AlphaFoldDB" id="A0A8K0IYM5"/>
<dbReference type="InterPro" id="IPR000008">
    <property type="entry name" value="C2_dom"/>
</dbReference>
<dbReference type="SMART" id="SM00239">
    <property type="entry name" value="C2"/>
    <property type="match status" value="1"/>
</dbReference>
<proteinExistence type="predicted"/>
<evidence type="ECO:0000313" key="3">
    <source>
        <dbReference type="Proteomes" id="UP000797356"/>
    </source>
</evidence>
<dbReference type="SUPFAM" id="SSF49562">
    <property type="entry name" value="C2 domain (Calcium/lipid-binding domain, CaLB)"/>
    <property type="match status" value="1"/>
</dbReference>
<sequence>MSYRTMEVTLISAKDLQQVNWFSKMRVYAMVSLSGDPGSRQWTPSDRKGNRNPTWSYTLHFNVPADTFARQHLHILLGAERFLRDRVVGEVRIPLSELLDAATGNGPKSVNYQVHKCTSGKTKGILNLSYKFGEEIAAPAPAPPSAYPHPSGVPMSDQPVMADHPYGAQPYPPPAGYPGYQPPPHGYAPPPYQAGFGYPPAGYFYMPTLPVVQPPKKNEGKDMKTCSDTCFKKCAKPMTP</sequence>
<accession>A0A8K0IYM5</accession>
<name>A0A8K0IYM5_COCNU</name>
<dbReference type="OrthoDB" id="270970at2759"/>
<comment type="caution">
    <text evidence="2">The sequence shown here is derived from an EMBL/GenBank/DDBJ whole genome shotgun (WGS) entry which is preliminary data.</text>
</comment>
<gene>
    <name evidence="2" type="ORF">COCNU_16G003280</name>
</gene>